<dbReference type="SUPFAM" id="SSF51126">
    <property type="entry name" value="Pectin lyase-like"/>
    <property type="match status" value="2"/>
</dbReference>
<feature type="signal peptide" evidence="2">
    <location>
        <begin position="1"/>
        <end position="37"/>
    </location>
</feature>
<dbReference type="Pfam" id="PF12951">
    <property type="entry name" value="PATR"/>
    <property type="match status" value="4"/>
</dbReference>
<feature type="chain" id="PRO_5047496458" evidence="2">
    <location>
        <begin position="38"/>
        <end position="1415"/>
    </location>
</feature>
<dbReference type="EMBL" id="JBBUKT010000004">
    <property type="protein sequence ID" value="MEK7951414.1"/>
    <property type="molecule type" value="Genomic_DNA"/>
</dbReference>
<reference evidence="3 4" key="1">
    <citation type="submission" date="2024-04" db="EMBL/GenBank/DDBJ databases">
        <title>Luteolibacter sp. isolated from soil.</title>
        <authorList>
            <person name="An J."/>
        </authorList>
    </citation>
    <scope>NUCLEOTIDE SEQUENCE [LARGE SCALE GENOMIC DNA]</scope>
    <source>
        <strain evidence="3 4">Y139</strain>
    </source>
</reference>
<dbReference type="Gene3D" id="2.160.20.20">
    <property type="match status" value="1"/>
</dbReference>
<dbReference type="InterPro" id="IPR011050">
    <property type="entry name" value="Pectin_lyase_fold/virulence"/>
</dbReference>
<comment type="caution">
    <text evidence="3">The sequence shown here is derived from an EMBL/GenBank/DDBJ whole genome shotgun (WGS) entry which is preliminary data.</text>
</comment>
<evidence type="ECO:0000313" key="3">
    <source>
        <dbReference type="EMBL" id="MEK7951414.1"/>
    </source>
</evidence>
<evidence type="ECO:0000313" key="4">
    <source>
        <dbReference type="Proteomes" id="UP001371305"/>
    </source>
</evidence>
<proteinExistence type="predicted"/>
<evidence type="ECO:0000256" key="1">
    <source>
        <dbReference type="ARBA" id="ARBA00022729"/>
    </source>
</evidence>
<gene>
    <name evidence="3" type="ORF">WKV53_12935</name>
</gene>
<sequence>MKNATTRTSDLRISYATYLRLSLGLSMVGLATQQAHADATWVGDSGQNWNTAASWSSDPANPTGNYFINTVTAGVFPIISANSAFTPVDLFIGNGAGASGRLDHTAGTAASGNGNWTFVGSNGGTSGTFNIANTAATGGTLTGFGQGSGSFTTGRLNVGGAEFNGNGTGTLNINTTGTITATAGSGTCFQVGVGTTSVGTVNMDSGTINATGGEVWVGGAGTGTFNQSGGTLSSNSYLVIGRGDTSANPASGTYNLSGGTVNAATTGGVAVIASSRNATATLAVSGTGTFNSTAGIYVGEGWQGTGTANGTLNVSGGGLVNTATNTANGINIAVQANSTGTVNLNGGTIQTAIVKKGAGNATFNFNGGTLKPTAASTTFMTGLSQAFVNAGGAIIDSNSFDITIGQDLLDGSGGLTKNGAGTLTLTGANNFTGATTVNTGTLTFAAKQSSIGSLSVANGAGLRVQAFDTFTTPVLPTALTLANGSALTFDFNSLNYSASTPLATTGVLNASGTVAVSLLNAGNLPSGTHKLIGYSSFTGGGTFSGAPFTLGTRSSGTLTNASGALSLTVTANSPKWSGLDNGNWVVGSTGSNKNWKLITGGAATDYIDGDVVLFDDSVTTGTTNVNISAANVSPATTTFNNDTKNYILGSTGAFGIAGTGPFTKSGAGALVITSANTYTGLTSIASGSTLTLGNGTTGNDGTIANTSGVANEGTLAFNRFGSTTANYLISGNGSVTKTGPGTQILTAANTYFGGTTVNAGTLQINTTAGDAANGTFNLGGGSFLVNLGTGTNFGYAPQINLNAASTFGNASAGSNTTLEGQINFSGTVNGNSNALNIANTGLARLYMNGTLTDVSQINVLSGAMGFDLNAAQSRGTSPVDIASGASLWLAGNNVTPVVNNLTFHGGSGIGTKGALYYEGGTPNPAALTGTVQLASGTTATGAAFAADTITIDGVVSGTGGLNVTSGGLSLGGANGYLGGTTVTLGRAIAKTSTAFGTGAVATSAATGVQVQLGAGVNVANALTLGGASFTGQGTLYVPTGDATSSGAISITGDTTTGGHFATGGGTLTVSGAVTSSVPVKVRNGIVAFTNAASSYTGMIVQQGTAKLGVNNAIPTASTVDLGVSGAAILDLGGFNQSLAGLTKNTNAATVTNSGASDSTLTTTGTTTFNGVIQNGATHKTALTVGGGTLTLGGANTFTGNVTVNTGLTLADNAQLRFTPGPNNLVNSIGGNGTLTLDGDFVIDLAGASVANGNTWTLVNVGSLTETFSATFSVVDFTENANVWTKVDGANTWTFSEATGVLSLSVGASGYGSWATANAGGQTEDQDYDGDGVKNGVEFFFGATGSTFTANPQLVSGTITWPKSASFTGTYKVSTSTDLATWADVTINAVDNGTSVSYTPVGGQQKRFVRLEVTPN</sequence>
<dbReference type="InterPro" id="IPR012332">
    <property type="entry name" value="Autotransporter_pectin_lyase_C"/>
</dbReference>
<dbReference type="RefSeq" id="WP_341405018.1">
    <property type="nucleotide sequence ID" value="NZ_JBBUKT010000004.1"/>
</dbReference>
<keyword evidence="1 2" id="KW-0732">Signal</keyword>
<dbReference type="NCBIfam" id="TIGR02601">
    <property type="entry name" value="autotrns_rpt"/>
    <property type="match status" value="3"/>
</dbReference>
<name>A0ABU9AUI1_9BACT</name>
<evidence type="ECO:0000256" key="2">
    <source>
        <dbReference type="SAM" id="SignalP"/>
    </source>
</evidence>
<organism evidence="3 4">
    <name type="scientific">Luteolibacter soli</name>
    <dbReference type="NCBI Taxonomy" id="3135280"/>
    <lineage>
        <taxon>Bacteria</taxon>
        <taxon>Pseudomonadati</taxon>
        <taxon>Verrucomicrobiota</taxon>
        <taxon>Verrucomicrobiia</taxon>
        <taxon>Verrucomicrobiales</taxon>
        <taxon>Verrucomicrobiaceae</taxon>
        <taxon>Luteolibacter</taxon>
    </lineage>
</organism>
<dbReference type="InterPro" id="IPR013425">
    <property type="entry name" value="Autotrns_rpt"/>
</dbReference>
<protein>
    <submittedName>
        <fullName evidence="3">Autotransporter-associated beta strand repeat-containing protein</fullName>
    </submittedName>
</protein>
<keyword evidence="4" id="KW-1185">Reference proteome</keyword>
<dbReference type="Proteomes" id="UP001371305">
    <property type="component" value="Unassembled WGS sequence"/>
</dbReference>
<accession>A0ABU9AUI1</accession>